<feature type="non-terminal residue" evidence="1">
    <location>
        <position position="25"/>
    </location>
</feature>
<gene>
    <name evidence="1" type="ORF">SAMN05444065_1021</name>
</gene>
<dbReference type="Proteomes" id="UP000183083">
    <property type="component" value="Unassembled WGS sequence"/>
</dbReference>
<organism evidence="1 2">
    <name type="scientific">Pseudomonas syringae</name>
    <dbReference type="NCBI Taxonomy" id="317"/>
    <lineage>
        <taxon>Bacteria</taxon>
        <taxon>Pseudomonadati</taxon>
        <taxon>Pseudomonadota</taxon>
        <taxon>Gammaproteobacteria</taxon>
        <taxon>Pseudomonadales</taxon>
        <taxon>Pseudomonadaceae</taxon>
        <taxon>Pseudomonas</taxon>
    </lineage>
</organism>
<name>A0AB38BN67_PSESX</name>
<protein>
    <recommendedName>
        <fullName evidence="3">DUF1534 domain-containing protein</fullName>
    </recommendedName>
</protein>
<dbReference type="AlphaFoldDB" id="A0AB38BN67"/>
<evidence type="ECO:0008006" key="3">
    <source>
        <dbReference type="Google" id="ProtNLM"/>
    </source>
</evidence>
<dbReference type="EMBL" id="FOVV01000002">
    <property type="protein sequence ID" value="SFN63222.1"/>
    <property type="molecule type" value="Genomic_DNA"/>
</dbReference>
<evidence type="ECO:0000313" key="1">
    <source>
        <dbReference type="EMBL" id="SFN63222.1"/>
    </source>
</evidence>
<sequence length="25" mass="3241">MFAKRSVQSMHFLRQEWRFREQVRS</sequence>
<evidence type="ECO:0000313" key="2">
    <source>
        <dbReference type="Proteomes" id="UP000183083"/>
    </source>
</evidence>
<reference evidence="1 2" key="1">
    <citation type="submission" date="2016-10" db="EMBL/GenBank/DDBJ databases">
        <authorList>
            <person name="Varghese N."/>
            <person name="Submissions S."/>
        </authorList>
    </citation>
    <scope>NUCLEOTIDE SEQUENCE [LARGE SCALE GENOMIC DNA]</scope>
    <source>
        <strain evidence="1 2">BS0292</strain>
    </source>
</reference>
<proteinExistence type="predicted"/>
<comment type="caution">
    <text evidence="1">The sequence shown here is derived from an EMBL/GenBank/DDBJ whole genome shotgun (WGS) entry which is preliminary data.</text>
</comment>
<accession>A0AB38BN67</accession>